<keyword evidence="3" id="KW-1185">Reference proteome</keyword>
<protein>
    <submittedName>
        <fullName evidence="2">Uncharacterized protein</fullName>
    </submittedName>
</protein>
<sequence length="150" mass="15850">MGKNQGLHEIRVVTEELREVEVKSGRITKRGWMVDKESNGAKGETHKAFGQELGGTFHIGMPGKDIVRGAHGQRKTGKGRGKKGASKVLGDGLKGGYTVDNVTKDTGSLLMGGGTLNSGASEEGNGRCMDLVTILNQVEVTDLNGTQSLK</sequence>
<feature type="compositionally biased region" description="Basic residues" evidence="1">
    <location>
        <begin position="71"/>
        <end position="85"/>
    </location>
</feature>
<name>A0AAV3RKQ5_LITER</name>
<proteinExistence type="predicted"/>
<dbReference type="EMBL" id="BAABME010010110">
    <property type="protein sequence ID" value="GAA0176385.1"/>
    <property type="molecule type" value="Genomic_DNA"/>
</dbReference>
<evidence type="ECO:0000256" key="1">
    <source>
        <dbReference type="SAM" id="MobiDB-lite"/>
    </source>
</evidence>
<comment type="caution">
    <text evidence="2">The sequence shown here is derived from an EMBL/GenBank/DDBJ whole genome shotgun (WGS) entry which is preliminary data.</text>
</comment>
<reference evidence="2 3" key="1">
    <citation type="submission" date="2024-01" db="EMBL/GenBank/DDBJ databases">
        <title>The complete chloroplast genome sequence of Lithospermum erythrorhizon: insights into the phylogenetic relationship among Boraginaceae species and the maternal lineages of purple gromwells.</title>
        <authorList>
            <person name="Okada T."/>
            <person name="Watanabe K."/>
        </authorList>
    </citation>
    <scope>NUCLEOTIDE SEQUENCE [LARGE SCALE GENOMIC DNA]</scope>
</reference>
<dbReference type="Proteomes" id="UP001454036">
    <property type="component" value="Unassembled WGS sequence"/>
</dbReference>
<evidence type="ECO:0000313" key="2">
    <source>
        <dbReference type="EMBL" id="GAA0176385.1"/>
    </source>
</evidence>
<evidence type="ECO:0000313" key="3">
    <source>
        <dbReference type="Proteomes" id="UP001454036"/>
    </source>
</evidence>
<accession>A0AAV3RKQ5</accession>
<feature type="region of interest" description="Disordered" evidence="1">
    <location>
        <begin position="60"/>
        <end position="93"/>
    </location>
</feature>
<gene>
    <name evidence="2" type="ORF">LIER_29389</name>
</gene>
<organism evidence="2 3">
    <name type="scientific">Lithospermum erythrorhizon</name>
    <name type="common">Purple gromwell</name>
    <name type="synonym">Lithospermum officinale var. erythrorhizon</name>
    <dbReference type="NCBI Taxonomy" id="34254"/>
    <lineage>
        <taxon>Eukaryota</taxon>
        <taxon>Viridiplantae</taxon>
        <taxon>Streptophyta</taxon>
        <taxon>Embryophyta</taxon>
        <taxon>Tracheophyta</taxon>
        <taxon>Spermatophyta</taxon>
        <taxon>Magnoliopsida</taxon>
        <taxon>eudicotyledons</taxon>
        <taxon>Gunneridae</taxon>
        <taxon>Pentapetalae</taxon>
        <taxon>asterids</taxon>
        <taxon>lamiids</taxon>
        <taxon>Boraginales</taxon>
        <taxon>Boraginaceae</taxon>
        <taxon>Boraginoideae</taxon>
        <taxon>Lithospermeae</taxon>
        <taxon>Lithospermum</taxon>
    </lineage>
</organism>
<dbReference type="AlphaFoldDB" id="A0AAV3RKQ5"/>